<reference evidence="1" key="1">
    <citation type="submission" date="2019-04" db="EMBL/GenBank/DDBJ databases">
        <title>Evolution of Biomass-Degrading Anaerobic Consortia Revealed by Metagenomics.</title>
        <authorList>
            <person name="Peng X."/>
        </authorList>
    </citation>
    <scope>NUCLEOTIDE SEQUENCE</scope>
    <source>
        <strain evidence="1">SIG311</strain>
    </source>
</reference>
<organism evidence="1 2">
    <name type="scientific">Pseudobutyrivibrio ruminis</name>
    <dbReference type="NCBI Taxonomy" id="46206"/>
    <lineage>
        <taxon>Bacteria</taxon>
        <taxon>Bacillati</taxon>
        <taxon>Bacillota</taxon>
        <taxon>Clostridia</taxon>
        <taxon>Lachnospirales</taxon>
        <taxon>Lachnospiraceae</taxon>
        <taxon>Pseudobutyrivibrio</taxon>
    </lineage>
</organism>
<evidence type="ECO:0000313" key="2">
    <source>
        <dbReference type="Proteomes" id="UP000766246"/>
    </source>
</evidence>
<accession>A0A927U9P7</accession>
<dbReference type="Proteomes" id="UP000766246">
    <property type="component" value="Unassembled WGS sequence"/>
</dbReference>
<protein>
    <submittedName>
        <fullName evidence="1">Uncharacterized protein</fullName>
    </submittedName>
</protein>
<gene>
    <name evidence="1" type="ORF">E7272_07550</name>
</gene>
<dbReference type="EMBL" id="SVER01000017">
    <property type="protein sequence ID" value="MBE5919686.1"/>
    <property type="molecule type" value="Genomic_DNA"/>
</dbReference>
<name>A0A927U9P7_9FIRM</name>
<dbReference type="AlphaFoldDB" id="A0A927U9P7"/>
<evidence type="ECO:0000313" key="1">
    <source>
        <dbReference type="EMBL" id="MBE5919686.1"/>
    </source>
</evidence>
<comment type="caution">
    <text evidence="1">The sequence shown here is derived from an EMBL/GenBank/DDBJ whole genome shotgun (WGS) entry which is preliminary data.</text>
</comment>
<sequence length="267" mass="30616">MSQSNFHILTEEEKKLGEIPFTYQSACPRIMEFDLSFKDGTTSHYEIYAKNFVIGIEFLVETANGNERYNGIEALLEKYSVEDIHNMKYENFDWMLQGNGIDAEEIMVYKDGEKAAVFGSNWQGGDILGADDFMARSVAAYVNNETYVNFQYVDERIKSLKDIIFFSVGKAGINDDGRQVPMVIISEWLDRLCLDIYYRLNGEEYIGYSYADMCLLVEGLDGRWITDYEHLYQTIEDDILDPSFEAVIVTPEMQKVIDKVTAAGNQL</sequence>
<proteinExistence type="predicted"/>